<dbReference type="SMART" id="SM01230">
    <property type="entry name" value="Gln-synt_C"/>
    <property type="match status" value="1"/>
</dbReference>
<comment type="subunit">
    <text evidence="9">Homooctamer and homotetramer.</text>
</comment>
<dbReference type="GO" id="GO:0005524">
    <property type="term" value="F:ATP binding"/>
    <property type="evidence" value="ECO:0007669"/>
    <property type="project" value="UniProtKB-KW"/>
</dbReference>
<evidence type="ECO:0000256" key="7">
    <source>
        <dbReference type="ARBA" id="ARBA00022741"/>
    </source>
</evidence>
<dbReference type="PROSITE" id="PS00180">
    <property type="entry name" value="GLNA_1"/>
    <property type="match status" value="1"/>
</dbReference>
<dbReference type="Gene3D" id="3.10.20.70">
    <property type="entry name" value="Glutamine synthetase, N-terminal domain"/>
    <property type="match status" value="1"/>
</dbReference>
<name>A0A2M6WH14_9BACT</name>
<evidence type="ECO:0000256" key="6">
    <source>
        <dbReference type="ARBA" id="ARBA00022598"/>
    </source>
</evidence>
<gene>
    <name evidence="14" type="ORF">COU08_04190</name>
</gene>
<keyword evidence="6" id="KW-0436">Ligase</keyword>
<keyword evidence="8" id="KW-0067">ATP-binding</keyword>
<dbReference type="GO" id="GO:0006542">
    <property type="term" value="P:glutamine biosynthetic process"/>
    <property type="evidence" value="ECO:0007669"/>
    <property type="project" value="InterPro"/>
</dbReference>
<organism evidence="14 15">
    <name type="scientific">Candidatus Harrisonbacteria bacterium CG10_big_fil_rev_8_21_14_0_10_42_17</name>
    <dbReference type="NCBI Taxonomy" id="1974584"/>
    <lineage>
        <taxon>Bacteria</taxon>
        <taxon>Candidatus Harrisoniibacteriota</taxon>
    </lineage>
</organism>
<keyword evidence="5" id="KW-0963">Cytoplasm</keyword>
<comment type="function">
    <text evidence="1">Catalyzes the ATP-dependent biosynthesis of glutamine from glutamate and ammonia.</text>
</comment>
<evidence type="ECO:0000313" key="15">
    <source>
        <dbReference type="Proteomes" id="UP000228635"/>
    </source>
</evidence>
<reference evidence="15" key="1">
    <citation type="submission" date="2017-09" db="EMBL/GenBank/DDBJ databases">
        <title>Depth-based differentiation of microbial function through sediment-hosted aquifers and enrichment of novel symbionts in the deep terrestrial subsurface.</title>
        <authorList>
            <person name="Probst A.J."/>
            <person name="Ladd B."/>
            <person name="Jarett J.K."/>
            <person name="Geller-Mcgrath D.E."/>
            <person name="Sieber C.M.K."/>
            <person name="Emerson J.B."/>
            <person name="Anantharaman K."/>
            <person name="Thomas B.C."/>
            <person name="Malmstrom R."/>
            <person name="Stieglmeier M."/>
            <person name="Klingl A."/>
            <person name="Woyke T."/>
            <person name="Ryan C.M."/>
            <person name="Banfield J.F."/>
        </authorList>
    </citation>
    <scope>NUCLEOTIDE SEQUENCE [LARGE SCALE GENOMIC DNA]</scope>
</reference>
<comment type="caution">
    <text evidence="14">The sequence shown here is derived from an EMBL/GenBank/DDBJ whole genome shotgun (WGS) entry which is preliminary data.</text>
</comment>
<dbReference type="Gene3D" id="3.30.590.10">
    <property type="entry name" value="Glutamine synthetase/guanido kinase, catalytic domain"/>
    <property type="match status" value="1"/>
</dbReference>
<dbReference type="InterPro" id="IPR027302">
    <property type="entry name" value="Gln_synth_N_conserv_site"/>
</dbReference>
<dbReference type="InterPro" id="IPR008146">
    <property type="entry name" value="Gln_synth_cat_dom"/>
</dbReference>
<dbReference type="EC" id="6.3.1.2" evidence="4"/>
<comment type="subcellular location">
    <subcellularLocation>
        <location evidence="2">Cytoplasm</location>
    </subcellularLocation>
</comment>
<evidence type="ECO:0000256" key="8">
    <source>
        <dbReference type="ARBA" id="ARBA00022840"/>
    </source>
</evidence>
<proteinExistence type="inferred from homology"/>
<dbReference type="PROSITE" id="PS51987">
    <property type="entry name" value="GS_CATALYTIC"/>
    <property type="match status" value="1"/>
</dbReference>
<dbReference type="AlphaFoldDB" id="A0A2M6WH14"/>
<evidence type="ECO:0000259" key="13">
    <source>
        <dbReference type="PROSITE" id="PS51987"/>
    </source>
</evidence>
<keyword evidence="7" id="KW-0547">Nucleotide-binding</keyword>
<sequence>MNHISAFQLEYLWIDGGAKSRNHPDRDPTPKLRSKTKIEWCDALPSPGTAVLPLGDNHFPEWNFDGSSTNQATTEESDVLLLPVFTCPDPLRKRGNLLILCETFQYNKLPHPTNTRARLRRAAEHYSAHEPLFGMEQEYTLMKDGRPLGFPPGGYPEPQGGYYCGVGCDEVFGSELVELHRQACIDAGLRITGTNAEVMPGQWEFQIGPLPPLELADQIWVARWLLYRLGDRFDISATLQPKPVKGDWNGASGHMNFSTGAMMCSPDGIRVIYDVCEKLQKFHKQHISVYGHENEHRLSGRHETCAIDEFRFGVGDRGASIRIPHKVHKDKMGYLEDRRPAANADPYQVCTALLETVCGDGFTPTSD</sequence>
<comment type="similarity">
    <text evidence="3 11 12">Belongs to the glutamine synthetase family.</text>
</comment>
<dbReference type="SUPFAM" id="SSF55931">
    <property type="entry name" value="Glutamine synthetase/guanido kinase"/>
    <property type="match status" value="1"/>
</dbReference>
<dbReference type="Pfam" id="PF00120">
    <property type="entry name" value="Gln-synt_C"/>
    <property type="match status" value="1"/>
</dbReference>
<dbReference type="EMBL" id="PFBA01000035">
    <property type="protein sequence ID" value="PIT92026.1"/>
    <property type="molecule type" value="Genomic_DNA"/>
</dbReference>
<dbReference type="Proteomes" id="UP000228635">
    <property type="component" value="Unassembled WGS sequence"/>
</dbReference>
<evidence type="ECO:0000256" key="10">
    <source>
        <dbReference type="ARBA" id="ARBA00043026"/>
    </source>
</evidence>
<feature type="domain" description="GS catalytic" evidence="13">
    <location>
        <begin position="115"/>
        <end position="367"/>
    </location>
</feature>
<protein>
    <recommendedName>
        <fullName evidence="4">glutamine synthetase</fullName>
        <ecNumber evidence="4">6.3.1.2</ecNumber>
    </recommendedName>
    <alternativeName>
        <fullName evidence="10">Glutamine synthetase II</fullName>
    </alternativeName>
</protein>
<evidence type="ECO:0000256" key="5">
    <source>
        <dbReference type="ARBA" id="ARBA00022490"/>
    </source>
</evidence>
<dbReference type="FunFam" id="3.30.590.10:FF:000011">
    <property type="entry name" value="Glutamine synthetase"/>
    <property type="match status" value="1"/>
</dbReference>
<evidence type="ECO:0000256" key="9">
    <source>
        <dbReference type="ARBA" id="ARBA00038740"/>
    </source>
</evidence>
<dbReference type="PANTHER" id="PTHR20852:SF57">
    <property type="entry name" value="GLUTAMINE SYNTHETASE 2 CYTOPLASMIC"/>
    <property type="match status" value="1"/>
</dbReference>
<evidence type="ECO:0000256" key="3">
    <source>
        <dbReference type="ARBA" id="ARBA00009897"/>
    </source>
</evidence>
<evidence type="ECO:0000256" key="4">
    <source>
        <dbReference type="ARBA" id="ARBA00012937"/>
    </source>
</evidence>
<evidence type="ECO:0000256" key="11">
    <source>
        <dbReference type="PROSITE-ProRule" id="PRU01331"/>
    </source>
</evidence>
<dbReference type="PANTHER" id="PTHR20852">
    <property type="entry name" value="GLUTAMINE SYNTHETASE"/>
    <property type="match status" value="1"/>
</dbReference>
<dbReference type="InterPro" id="IPR036651">
    <property type="entry name" value="Gln_synt_N_sf"/>
</dbReference>
<dbReference type="InterPro" id="IPR050292">
    <property type="entry name" value="Glutamine_Synthetase"/>
</dbReference>
<dbReference type="GO" id="GO:0005737">
    <property type="term" value="C:cytoplasm"/>
    <property type="evidence" value="ECO:0007669"/>
    <property type="project" value="UniProtKB-SubCell"/>
</dbReference>
<evidence type="ECO:0000256" key="2">
    <source>
        <dbReference type="ARBA" id="ARBA00004496"/>
    </source>
</evidence>
<dbReference type="GO" id="GO:0004356">
    <property type="term" value="F:glutamine synthetase activity"/>
    <property type="evidence" value="ECO:0007669"/>
    <property type="project" value="UniProtKB-EC"/>
</dbReference>
<accession>A0A2M6WH14</accession>
<dbReference type="InterPro" id="IPR014746">
    <property type="entry name" value="Gln_synth/guanido_kin_cat_dom"/>
</dbReference>
<evidence type="ECO:0000256" key="1">
    <source>
        <dbReference type="ARBA" id="ARBA00003117"/>
    </source>
</evidence>
<evidence type="ECO:0000313" key="14">
    <source>
        <dbReference type="EMBL" id="PIT92026.1"/>
    </source>
</evidence>
<dbReference type="SUPFAM" id="SSF54368">
    <property type="entry name" value="Glutamine synthetase, N-terminal domain"/>
    <property type="match status" value="1"/>
</dbReference>
<evidence type="ECO:0000256" key="12">
    <source>
        <dbReference type="RuleBase" id="RU000384"/>
    </source>
</evidence>